<evidence type="ECO:0000313" key="3">
    <source>
        <dbReference type="EMBL" id="OCF38030.1"/>
    </source>
</evidence>
<gene>
    <name evidence="3" type="ORF">I316_00254</name>
</gene>
<dbReference type="OrthoDB" id="2576605at2759"/>
<feature type="region of interest" description="Disordered" evidence="1">
    <location>
        <begin position="478"/>
        <end position="635"/>
    </location>
</feature>
<organism evidence="3 4">
    <name type="scientific">Kwoniella heveanensis BCC8398</name>
    <dbReference type="NCBI Taxonomy" id="1296120"/>
    <lineage>
        <taxon>Eukaryota</taxon>
        <taxon>Fungi</taxon>
        <taxon>Dikarya</taxon>
        <taxon>Basidiomycota</taxon>
        <taxon>Agaricomycotina</taxon>
        <taxon>Tremellomycetes</taxon>
        <taxon>Tremellales</taxon>
        <taxon>Cryptococcaceae</taxon>
        <taxon>Kwoniella</taxon>
    </lineage>
</organism>
<feature type="compositionally biased region" description="Basic and acidic residues" evidence="1">
    <location>
        <begin position="744"/>
        <end position="755"/>
    </location>
</feature>
<evidence type="ECO:0000313" key="4">
    <source>
        <dbReference type="Proteomes" id="UP000092666"/>
    </source>
</evidence>
<evidence type="ECO:0000256" key="2">
    <source>
        <dbReference type="SAM" id="Phobius"/>
    </source>
</evidence>
<proteinExistence type="predicted"/>
<reference evidence="4" key="2">
    <citation type="submission" date="2013-12" db="EMBL/GenBank/DDBJ databases">
        <title>Evolution of pathogenesis and genome organization in the Tremellales.</title>
        <authorList>
            <person name="Cuomo C."/>
            <person name="Litvintseva A."/>
            <person name="Heitman J."/>
            <person name="Chen Y."/>
            <person name="Sun S."/>
            <person name="Springer D."/>
            <person name="Dromer F."/>
            <person name="Young S."/>
            <person name="Zeng Q."/>
            <person name="Chapman S."/>
            <person name="Gujja S."/>
            <person name="Saif S."/>
            <person name="Birren B."/>
        </authorList>
    </citation>
    <scope>NUCLEOTIDE SEQUENCE [LARGE SCALE GENOMIC DNA]</scope>
    <source>
        <strain evidence="4">BCC8398</strain>
    </source>
</reference>
<protein>
    <submittedName>
        <fullName evidence="3">Uncharacterized protein</fullName>
    </submittedName>
</protein>
<dbReference type="EMBL" id="KI669492">
    <property type="protein sequence ID" value="OCF38030.1"/>
    <property type="molecule type" value="Genomic_DNA"/>
</dbReference>
<accession>A0A1B9H444</accession>
<feature type="region of interest" description="Disordered" evidence="1">
    <location>
        <begin position="180"/>
        <end position="243"/>
    </location>
</feature>
<keyword evidence="2" id="KW-0812">Transmembrane</keyword>
<name>A0A1B9H444_9TREE</name>
<feature type="compositionally biased region" description="Polar residues" evidence="1">
    <location>
        <begin position="615"/>
        <end position="635"/>
    </location>
</feature>
<keyword evidence="2" id="KW-0472">Membrane</keyword>
<feature type="compositionally biased region" description="Polar residues" evidence="1">
    <location>
        <begin position="524"/>
        <end position="533"/>
    </location>
</feature>
<keyword evidence="2" id="KW-1133">Transmembrane helix</keyword>
<feature type="compositionally biased region" description="Low complexity" evidence="1">
    <location>
        <begin position="212"/>
        <end position="224"/>
    </location>
</feature>
<feature type="transmembrane region" description="Helical" evidence="2">
    <location>
        <begin position="12"/>
        <end position="31"/>
    </location>
</feature>
<feature type="transmembrane region" description="Helical" evidence="2">
    <location>
        <begin position="713"/>
        <end position="735"/>
    </location>
</feature>
<feature type="compositionally biased region" description="Pro residues" evidence="1">
    <location>
        <begin position="562"/>
        <end position="574"/>
    </location>
</feature>
<feature type="compositionally biased region" description="Polar residues" evidence="1">
    <location>
        <begin position="180"/>
        <end position="194"/>
    </location>
</feature>
<feature type="region of interest" description="Disordered" evidence="1">
    <location>
        <begin position="736"/>
        <end position="755"/>
    </location>
</feature>
<keyword evidence="4" id="KW-1185">Reference proteome</keyword>
<evidence type="ECO:0000256" key="1">
    <source>
        <dbReference type="SAM" id="MobiDB-lite"/>
    </source>
</evidence>
<sequence length="755" mass="79981">MVPLNDTVKIVIIVVSPVLFFAILFLLAYLYRRYRSPYRRGSSQTSTPPSPLTPKAGPEIFDISPGHGSINAKGPSPCQSCHQAHNQALNHPTQHRYSFTNPEQGYGVTAHVIPDSEFGASSNINTIRPACLSSRSADTDKSSELLLLAQPEFAEKAVSIRRVSTNPFLPDEITRVKSISSSLVSQPTGGTRQGSIHPVRDGNGIGDGHSYGSGSSSANASSDILPFGGGRREPHASTSQPRLLGSASIEANSLRSNVIAVGDRRPSVLSGGLADGPDTDKLSIRKISIGGWEDQVQVQAAGIGSSRLPVRTLSPSVYSSTQGHRHAHSPPNQPQPPILGSSKFDFHSAFSEPLPDIALDQGGPIAVESPVPSPHPFSSTSLRRSSVMAEPTMSFPVPRIRTLQISIPAIAHLPHRDHYHSRPESLCLDGSPRGGPVQYTEQDKDHSYSDARYAPSRQISLTLPTGASTRALISAPLHSATHGRRQRSDDSFGSVPIPNLERGEPLESSDEGGMFGDWRGFPPKTSTTETYSYHTAHEDKDEHNDHSTDIPEIGLTVSPATPDQPQPQIQPKPGTPAQALARLDGSTKQGPTGTVRTGGLAGGDEGLTPDRTCTGAASDSPSPENKRLSSSSKTSRITYLADIVKEEEEHKRLSLISSSASSCAGSADHNKPPAPSPLTEAHIAVGRQRGQLLGGGSNARLPSLSPLRMEQGLGLNFALAPGMGMGIALGLGAGAETRGSRRQSKGDADGMPRVL</sequence>
<feature type="compositionally biased region" description="Basic and acidic residues" evidence="1">
    <location>
        <begin position="535"/>
        <end position="549"/>
    </location>
</feature>
<dbReference type="AlphaFoldDB" id="A0A1B9H444"/>
<reference evidence="3 4" key="1">
    <citation type="submission" date="2013-07" db="EMBL/GenBank/DDBJ databases">
        <title>The Genome Sequence of Cryptococcus heveanensis BCC8398.</title>
        <authorList>
            <consortium name="The Broad Institute Genome Sequencing Platform"/>
            <person name="Cuomo C."/>
            <person name="Litvintseva A."/>
            <person name="Chen Y."/>
            <person name="Heitman J."/>
            <person name="Sun S."/>
            <person name="Springer D."/>
            <person name="Dromer F."/>
            <person name="Young S.K."/>
            <person name="Zeng Q."/>
            <person name="Gargeya S."/>
            <person name="Fitzgerald M."/>
            <person name="Abouelleil A."/>
            <person name="Alvarado L."/>
            <person name="Berlin A.M."/>
            <person name="Chapman S.B."/>
            <person name="Dewar J."/>
            <person name="Goldberg J."/>
            <person name="Griggs A."/>
            <person name="Gujja S."/>
            <person name="Hansen M."/>
            <person name="Howarth C."/>
            <person name="Imamovic A."/>
            <person name="Larimer J."/>
            <person name="McCowan C."/>
            <person name="Murphy C."/>
            <person name="Pearson M."/>
            <person name="Priest M."/>
            <person name="Roberts A."/>
            <person name="Saif S."/>
            <person name="Shea T."/>
            <person name="Sykes S."/>
            <person name="Wortman J."/>
            <person name="Nusbaum C."/>
            <person name="Birren B."/>
        </authorList>
    </citation>
    <scope>NUCLEOTIDE SEQUENCE [LARGE SCALE GENOMIC DNA]</scope>
    <source>
        <strain evidence="3 4">BCC8398</strain>
    </source>
</reference>
<dbReference type="Proteomes" id="UP000092666">
    <property type="component" value="Unassembled WGS sequence"/>
</dbReference>
<feature type="compositionally biased region" description="Polar residues" evidence="1">
    <location>
        <begin position="586"/>
        <end position="595"/>
    </location>
</feature>
<feature type="region of interest" description="Disordered" evidence="1">
    <location>
        <begin position="39"/>
        <end position="58"/>
    </location>
</feature>
<feature type="region of interest" description="Disordered" evidence="1">
    <location>
        <begin position="420"/>
        <end position="449"/>
    </location>
</feature>
<feature type="region of interest" description="Disordered" evidence="1">
    <location>
        <begin position="315"/>
        <end position="341"/>
    </location>
</feature>